<dbReference type="RefSeq" id="XP_067082551.1">
    <property type="nucleotide sequence ID" value="XM_067226450.1"/>
</dbReference>
<dbReference type="Proteomes" id="UP000195570">
    <property type="component" value="Unassembled WGS sequence"/>
</dbReference>
<dbReference type="VEuPathDB" id="TriTrypDB:TEOVI_000356100"/>
<sequence length="366" mass="40864">MSRDATPYEGEGDDDDYDGAMRCILVEKIRRHRALEREGSVRVITRKGVPPPTLGELRAIADRRSRHEDLLRLQRRLDGVERRMGLWRDYLSYEPPPFMSSSVPANASETGILEGRAALLSPLSTLFRILLRENRARERLRLLRARPPLPKSQTPSLASARRMSLEVARFVGDDIFVPPGDGCRSAITSEQLLVTPAYEVERLRNPLVFLAREYRMERLPEFSLNPAKSPDTGHSSVVRKDCGASSAVTLSDFRQPPVMLEAFNIPCGIYDVGRRVHLIQGYEPLYSSDGLGSLDSLSKAVKCRRDGPQRGDTAFIDGRLSQSLWCSGTPAKLRGPLQEDSLSGSDDDEVSPAFCADVSWLPKFPE</sequence>
<dbReference type="EMBL" id="CZPT02001763">
    <property type="protein sequence ID" value="SCU71979.1"/>
    <property type="molecule type" value="Genomic_DNA"/>
</dbReference>
<proteinExistence type="predicted"/>
<evidence type="ECO:0000313" key="2">
    <source>
        <dbReference type="Proteomes" id="UP000195570"/>
    </source>
</evidence>
<reference evidence="1" key="1">
    <citation type="submission" date="2016-09" db="EMBL/GenBank/DDBJ databases">
        <authorList>
            <person name="Hebert L."/>
            <person name="Moumen B."/>
        </authorList>
    </citation>
    <scope>NUCLEOTIDE SEQUENCE [LARGE SCALE GENOMIC DNA]</scope>
    <source>
        <strain evidence="1">OVI</strain>
    </source>
</reference>
<name>A0A1G4IHN9_TRYEQ</name>
<organism evidence="1 2">
    <name type="scientific">Trypanosoma equiperdum</name>
    <dbReference type="NCBI Taxonomy" id="5694"/>
    <lineage>
        <taxon>Eukaryota</taxon>
        <taxon>Discoba</taxon>
        <taxon>Euglenozoa</taxon>
        <taxon>Kinetoplastea</taxon>
        <taxon>Metakinetoplastina</taxon>
        <taxon>Trypanosomatida</taxon>
        <taxon>Trypanosomatidae</taxon>
        <taxon>Trypanosoma</taxon>
    </lineage>
</organism>
<keyword evidence="2" id="KW-1185">Reference proteome</keyword>
<dbReference type="AlphaFoldDB" id="A0A1G4IHN9"/>
<evidence type="ECO:0000313" key="1">
    <source>
        <dbReference type="EMBL" id="SCU71979.1"/>
    </source>
</evidence>
<dbReference type="GeneID" id="92377501"/>
<comment type="caution">
    <text evidence="1">The sequence shown here is derived from an EMBL/GenBank/DDBJ whole genome shotgun (WGS) entry which is preliminary data.</text>
</comment>
<accession>A0A1G4IHN9</accession>
<protein>
    <submittedName>
        <fullName evidence="1">Uncharacterized protein</fullName>
    </submittedName>
</protein>
<gene>
    <name evidence="1" type="ORF">TEOVI_000356100</name>
</gene>